<dbReference type="RefSeq" id="XP_003171809.1">
    <property type="nucleotide sequence ID" value="XM_003171761.1"/>
</dbReference>
<dbReference type="EMBL" id="DS989826">
    <property type="protein sequence ID" value="EFR03355.1"/>
    <property type="molecule type" value="Genomic_DNA"/>
</dbReference>
<dbReference type="HOGENOM" id="CLU_029501_2_0_1"/>
<dbReference type="FunFam" id="3.40.50.150:FF:000219">
    <property type="entry name" value="tRNA (Carboxymethyluridine(34)-5-O)-methyltransferase"/>
    <property type="match status" value="1"/>
</dbReference>
<organism evidence="5">
    <name type="scientific">Arthroderma gypseum (strain ATCC MYA-4604 / CBS 118893)</name>
    <name type="common">Microsporum gypseum</name>
    <dbReference type="NCBI Taxonomy" id="535722"/>
    <lineage>
        <taxon>Eukaryota</taxon>
        <taxon>Fungi</taxon>
        <taxon>Dikarya</taxon>
        <taxon>Ascomycota</taxon>
        <taxon>Pezizomycotina</taxon>
        <taxon>Eurotiomycetes</taxon>
        <taxon>Eurotiomycetidae</taxon>
        <taxon>Onygenales</taxon>
        <taxon>Arthrodermataceae</taxon>
        <taxon>Nannizzia</taxon>
    </lineage>
</organism>
<dbReference type="GO" id="GO:0005737">
    <property type="term" value="C:cytoplasm"/>
    <property type="evidence" value="ECO:0007669"/>
    <property type="project" value="TreeGrafter"/>
</dbReference>
<dbReference type="OMA" id="VHEVYQQ"/>
<dbReference type="GO" id="GO:0008757">
    <property type="term" value="F:S-adenosylmethionine-dependent methyltransferase activity"/>
    <property type="evidence" value="ECO:0007669"/>
    <property type="project" value="InterPro"/>
</dbReference>
<feature type="domain" description="Methyltransferase type 11" evidence="3">
    <location>
        <begin position="49"/>
        <end position="129"/>
    </location>
</feature>
<dbReference type="InterPro" id="IPR013216">
    <property type="entry name" value="Methyltransf_11"/>
</dbReference>
<dbReference type="FunCoup" id="E4UZ25">
    <property type="interactions" value="41"/>
</dbReference>
<dbReference type="AlphaFoldDB" id="E4UZ25"/>
<dbReference type="eggNOG" id="KOG1331">
    <property type="taxonomic scope" value="Eukaryota"/>
</dbReference>
<keyword evidence="5" id="KW-1185">Reference proteome</keyword>
<evidence type="ECO:0000259" key="3">
    <source>
        <dbReference type="Pfam" id="PF08241"/>
    </source>
</evidence>
<evidence type="ECO:0000313" key="5">
    <source>
        <dbReference type="Proteomes" id="UP000002669"/>
    </source>
</evidence>
<dbReference type="VEuPathDB" id="FungiDB:MGYG_06352"/>
<dbReference type="InterPro" id="IPR029063">
    <property type="entry name" value="SAM-dependent_MTases_sf"/>
</dbReference>
<dbReference type="GeneID" id="10027064"/>
<dbReference type="GO" id="GO:0002098">
    <property type="term" value="P:tRNA wobble uridine modification"/>
    <property type="evidence" value="ECO:0007669"/>
    <property type="project" value="TreeGrafter"/>
</dbReference>
<dbReference type="InParanoid" id="E4UZ25"/>
<evidence type="ECO:0000256" key="1">
    <source>
        <dbReference type="ARBA" id="ARBA00022603"/>
    </source>
</evidence>
<sequence length="262" mass="29532">MASSNESYEEEHVHKVYQEIAPHFSSTRYKPWPIVERFLKDIPSGSVGLDVGCGNGKYLKVNSNIFIVASDRSGALTRFAKQHQPHSAIIADTLNLPHPDGYFDFAISIAVIHHLSLPERRIRAIAAILNTLRLPTPEDATGGKVLIYVWALEQKDSRRGWDADHEQDVMVPWVLKTSEEKKAKNKPARNKNRTESVETAACEAVKESTVEKKVEPTTYLRYYHLYREGELESNIAAAGGRVLEHGYEKDNWWAIACPSPLP</sequence>
<name>E4UZ25_ARTGP</name>
<dbReference type="GO" id="GO:0000049">
    <property type="term" value="F:tRNA binding"/>
    <property type="evidence" value="ECO:0007669"/>
    <property type="project" value="TreeGrafter"/>
</dbReference>
<dbReference type="SUPFAM" id="SSF53335">
    <property type="entry name" value="S-adenosyl-L-methionine-dependent methyltransferases"/>
    <property type="match status" value="1"/>
</dbReference>
<keyword evidence="1 4" id="KW-0489">Methyltransferase</keyword>
<accession>E4UZ25</accession>
<dbReference type="PANTHER" id="PTHR13069">
    <property type="entry name" value="ALKYLATED DNA REPAIR PROTEIN ALKB HOMOLOG 8"/>
    <property type="match status" value="1"/>
</dbReference>
<gene>
    <name evidence="4" type="ORF">MGYG_06352</name>
</gene>
<dbReference type="PANTHER" id="PTHR13069:SF21">
    <property type="entry name" value="ALKYLATED DNA REPAIR PROTEIN ALKB HOMOLOG 8"/>
    <property type="match status" value="1"/>
</dbReference>
<dbReference type="OrthoDB" id="271595at2759"/>
<keyword evidence="2 4" id="KW-0808">Transferase</keyword>
<evidence type="ECO:0000313" key="4">
    <source>
        <dbReference type="EMBL" id="EFR03355.1"/>
    </source>
</evidence>
<dbReference type="STRING" id="535722.E4UZ25"/>
<dbReference type="Pfam" id="PF08241">
    <property type="entry name" value="Methyltransf_11"/>
    <property type="match status" value="1"/>
</dbReference>
<proteinExistence type="predicted"/>
<evidence type="ECO:0000256" key="2">
    <source>
        <dbReference type="ARBA" id="ARBA00022679"/>
    </source>
</evidence>
<dbReference type="GO" id="GO:0030488">
    <property type="term" value="P:tRNA methylation"/>
    <property type="evidence" value="ECO:0007669"/>
    <property type="project" value="TreeGrafter"/>
</dbReference>
<dbReference type="CDD" id="cd02440">
    <property type="entry name" value="AdoMet_MTases"/>
    <property type="match status" value="1"/>
</dbReference>
<dbReference type="Proteomes" id="UP000002669">
    <property type="component" value="Unassembled WGS sequence"/>
</dbReference>
<dbReference type="GO" id="GO:0005634">
    <property type="term" value="C:nucleus"/>
    <property type="evidence" value="ECO:0007669"/>
    <property type="project" value="TreeGrafter"/>
</dbReference>
<dbReference type="InterPro" id="IPR051422">
    <property type="entry name" value="AlkB_tRNA_MeTrf/Diox"/>
</dbReference>
<reference evidence="5" key="1">
    <citation type="journal article" date="2012" name="MBio">
        <title>Comparative genome analysis of Trichophyton rubrum and related dermatophytes reveals candidate genes involved in infection.</title>
        <authorList>
            <person name="Martinez D.A."/>
            <person name="Oliver B.G."/>
            <person name="Graeser Y."/>
            <person name="Goldberg J.M."/>
            <person name="Li W."/>
            <person name="Martinez-Rossi N.M."/>
            <person name="Monod M."/>
            <person name="Shelest E."/>
            <person name="Barton R.C."/>
            <person name="Birch E."/>
            <person name="Brakhage A.A."/>
            <person name="Chen Z."/>
            <person name="Gurr S.J."/>
            <person name="Heiman D."/>
            <person name="Heitman J."/>
            <person name="Kosti I."/>
            <person name="Rossi A."/>
            <person name="Saif S."/>
            <person name="Samalova M."/>
            <person name="Saunders C.W."/>
            <person name="Shea T."/>
            <person name="Summerbell R.C."/>
            <person name="Xu J."/>
            <person name="Young S."/>
            <person name="Zeng Q."/>
            <person name="Birren B.W."/>
            <person name="Cuomo C.A."/>
            <person name="White T.C."/>
        </authorList>
    </citation>
    <scope>NUCLEOTIDE SEQUENCE [LARGE SCALE GENOMIC DNA]</scope>
    <source>
        <strain evidence="5">ATCC MYA-4604 / CBS 118893</strain>
    </source>
</reference>
<dbReference type="GO" id="GO:0106335">
    <property type="term" value="F:tRNA (5-carboxymethyluridine(34)-5-O)-methyltransferase activity"/>
    <property type="evidence" value="ECO:0007669"/>
    <property type="project" value="TreeGrafter"/>
</dbReference>
<dbReference type="Gene3D" id="3.40.50.150">
    <property type="entry name" value="Vaccinia Virus protein VP39"/>
    <property type="match status" value="1"/>
</dbReference>
<protein>
    <submittedName>
        <fullName evidence="4">tRNA (Uracil-5-)-methyltransferase TRM9</fullName>
    </submittedName>
</protein>